<dbReference type="GeneID" id="98157488"/>
<dbReference type="RefSeq" id="XP_070891990.1">
    <property type="nucleotide sequence ID" value="XM_071042324.1"/>
</dbReference>
<evidence type="ECO:0000313" key="4">
    <source>
        <dbReference type="Proteomes" id="UP001610444"/>
    </source>
</evidence>
<keyword evidence="1" id="KW-0175">Coiled coil</keyword>
<evidence type="ECO:0000256" key="2">
    <source>
        <dbReference type="SAM" id="MobiDB-lite"/>
    </source>
</evidence>
<feature type="region of interest" description="Disordered" evidence="2">
    <location>
        <begin position="1"/>
        <end position="74"/>
    </location>
</feature>
<evidence type="ECO:0000256" key="1">
    <source>
        <dbReference type="SAM" id="Coils"/>
    </source>
</evidence>
<feature type="compositionally biased region" description="Polar residues" evidence="2">
    <location>
        <begin position="1"/>
        <end position="18"/>
    </location>
</feature>
<accession>A0ABR4J8B2</accession>
<keyword evidence="4" id="KW-1185">Reference proteome</keyword>
<evidence type="ECO:0000313" key="3">
    <source>
        <dbReference type="EMBL" id="KAL2836225.1"/>
    </source>
</evidence>
<reference evidence="3 4" key="1">
    <citation type="submission" date="2024-07" db="EMBL/GenBank/DDBJ databases">
        <title>Section-level genome sequencing and comparative genomics of Aspergillus sections Usti and Cavernicolus.</title>
        <authorList>
            <consortium name="Lawrence Berkeley National Laboratory"/>
            <person name="Nybo J.L."/>
            <person name="Vesth T.C."/>
            <person name="Theobald S."/>
            <person name="Frisvad J.C."/>
            <person name="Larsen T.O."/>
            <person name="Kjaerboelling I."/>
            <person name="Rothschild-Mancinelli K."/>
            <person name="Lyhne E.K."/>
            <person name="Kogle M.E."/>
            <person name="Barry K."/>
            <person name="Clum A."/>
            <person name="Na H."/>
            <person name="Ledsgaard L."/>
            <person name="Lin J."/>
            <person name="Lipzen A."/>
            <person name="Kuo A."/>
            <person name="Riley R."/>
            <person name="Mondo S."/>
            <person name="LaButti K."/>
            <person name="Haridas S."/>
            <person name="Pangalinan J."/>
            <person name="Salamov A.A."/>
            <person name="Simmons B.A."/>
            <person name="Magnuson J.K."/>
            <person name="Chen J."/>
            <person name="Drula E."/>
            <person name="Henrissat B."/>
            <person name="Wiebenga A."/>
            <person name="Lubbers R.J."/>
            <person name="Gomes A.C."/>
            <person name="Macurrencykelacurrency M.R."/>
            <person name="Stajich J."/>
            <person name="Grigoriev I.V."/>
            <person name="Mortensen U.H."/>
            <person name="De vries R.P."/>
            <person name="Baker S.E."/>
            <person name="Andersen M.R."/>
        </authorList>
    </citation>
    <scope>NUCLEOTIDE SEQUENCE [LARGE SCALE GENOMIC DNA]</scope>
    <source>
        <strain evidence="3 4">CBS 756.74</strain>
    </source>
</reference>
<name>A0ABR4J8B2_9EURO</name>
<dbReference type="Proteomes" id="UP001610444">
    <property type="component" value="Unassembled WGS sequence"/>
</dbReference>
<feature type="coiled-coil region" evidence="1">
    <location>
        <begin position="76"/>
        <end position="142"/>
    </location>
</feature>
<dbReference type="EMBL" id="JBFXLR010000121">
    <property type="protein sequence ID" value="KAL2836225.1"/>
    <property type="molecule type" value="Genomic_DNA"/>
</dbReference>
<proteinExistence type="predicted"/>
<sequence length="218" mass="24870">MQSSEKPYPWNITTSTPSGPVHISAATGLSTDIGRPSELANTQYRAARQENSSPSGKKARETKLAEPCKPPASQSLLQAAHALQQQESNLNALEARQESQNSYLKEELDRLRQEIAGMKRRNTHLEKTVEDLRSSRQAEMEEALLRQIHKRLNDSDELYKERFNEVKHEVDEMKIKETTEIKPGLESVQKRVELLERFFKKLSAFDLLEKLQVEDANG</sequence>
<organism evidence="3 4">
    <name type="scientific">Aspergillus pseudodeflectus</name>
    <dbReference type="NCBI Taxonomy" id="176178"/>
    <lineage>
        <taxon>Eukaryota</taxon>
        <taxon>Fungi</taxon>
        <taxon>Dikarya</taxon>
        <taxon>Ascomycota</taxon>
        <taxon>Pezizomycotina</taxon>
        <taxon>Eurotiomycetes</taxon>
        <taxon>Eurotiomycetidae</taxon>
        <taxon>Eurotiales</taxon>
        <taxon>Aspergillaceae</taxon>
        <taxon>Aspergillus</taxon>
        <taxon>Aspergillus subgen. Nidulantes</taxon>
    </lineage>
</organism>
<feature type="compositionally biased region" description="Polar residues" evidence="2">
    <location>
        <begin position="39"/>
        <end position="55"/>
    </location>
</feature>
<comment type="caution">
    <text evidence="3">The sequence shown here is derived from an EMBL/GenBank/DDBJ whole genome shotgun (WGS) entry which is preliminary data.</text>
</comment>
<gene>
    <name evidence="3" type="ORF">BJX68DRAFT_250936</name>
</gene>
<protein>
    <submittedName>
        <fullName evidence="3">Uncharacterized protein</fullName>
    </submittedName>
</protein>